<dbReference type="InterPro" id="IPR022391">
    <property type="entry name" value="ICE_relaxase_PFGI-1"/>
</dbReference>
<dbReference type="Gene3D" id="1.10.3210.40">
    <property type="match status" value="1"/>
</dbReference>
<proteinExistence type="predicted"/>
<accession>A0A370DTZ6</accession>
<dbReference type="Pfam" id="PF07514">
    <property type="entry name" value="TraI_2"/>
    <property type="match status" value="1"/>
</dbReference>
<dbReference type="InterPro" id="IPR003607">
    <property type="entry name" value="HD/PDEase_dom"/>
</dbReference>
<comment type="caution">
    <text evidence="2">The sequence shown here is derived from an EMBL/GenBank/DDBJ whole genome shotgun (WGS) entry which is preliminary data.</text>
</comment>
<dbReference type="InterPro" id="IPR011119">
    <property type="entry name" value="Unchr_helicase_relaxase_TraI"/>
</dbReference>
<reference evidence="2 3" key="1">
    <citation type="journal article" date="2018" name="ISME J.">
        <title>Endosymbiont genomes yield clues of tubeworm success.</title>
        <authorList>
            <person name="Li Y."/>
            <person name="Liles M.R."/>
            <person name="Halanych K.M."/>
        </authorList>
    </citation>
    <scope>NUCLEOTIDE SEQUENCE [LARGE SCALE GENOMIC DNA]</scope>
    <source>
        <strain evidence="2">A1422</strain>
    </source>
</reference>
<dbReference type="SMART" id="SM00471">
    <property type="entry name" value="HDc"/>
    <property type="match status" value="1"/>
</dbReference>
<evidence type="ECO:0000313" key="3">
    <source>
        <dbReference type="Proteomes" id="UP000255508"/>
    </source>
</evidence>
<dbReference type="Proteomes" id="UP000255508">
    <property type="component" value="Unassembled WGS sequence"/>
</dbReference>
<evidence type="ECO:0000259" key="1">
    <source>
        <dbReference type="SMART" id="SM00471"/>
    </source>
</evidence>
<dbReference type="NCBIfam" id="NF041494">
    <property type="entry name" value="MobH"/>
    <property type="match status" value="1"/>
</dbReference>
<gene>
    <name evidence="2" type="ORF">DIZ79_15015</name>
</gene>
<dbReference type="SUPFAM" id="SSF109604">
    <property type="entry name" value="HD-domain/PDEase-like"/>
    <property type="match status" value="1"/>
</dbReference>
<feature type="domain" description="HD/PDEase" evidence="1">
    <location>
        <begin position="137"/>
        <end position="304"/>
    </location>
</feature>
<sequence length="421" mass="46877">MVLNCGIHWMNHCTRSKSVAGLSVLLSPLTQNRNPHRSLIGSTNSTTGCVHRAKPMLRLRRQEKKSASSGALKNGIRPVLSTEKLLNPRSRRILLLEIQNLVSIPARHYGALFDTAIRNYARFVQELPASEIHHHSAPGGMLDHGLEVTKGALAIRRGHMLPPGAEPESIAKQADRWSYAVFTGALMHDIGKPAVDQIIRLLDASQRPFGRWISWNGPMPADCYYQMDFIRPRRYGLHQRVGPLLAHHIIPPAGLAWLAEDQGVFEPWVSLISGDRESAGVLGQIIREADSRSVARNIGAGETGRFPSARAIPLHEKLLTGLRYLISEGYLPLNRNGAAGWLDHEDLWLVSKRTVDALRDHLHQEGHTDIPSRNDRIFDVLQEHAILKPNGEQAIWRMRVTDGAGATFVKIVVQFSTLLCL</sequence>
<dbReference type="EMBL" id="QFXD01000259">
    <property type="protein sequence ID" value="RDH88075.1"/>
    <property type="molecule type" value="Genomic_DNA"/>
</dbReference>
<dbReference type="NCBIfam" id="TIGR03760">
    <property type="entry name" value="ICE_TraI_Pfluor"/>
    <property type="match status" value="1"/>
</dbReference>
<dbReference type="AlphaFoldDB" id="A0A370DTZ6"/>
<evidence type="ECO:0000313" key="2">
    <source>
        <dbReference type="EMBL" id="RDH88075.1"/>
    </source>
</evidence>
<organism evidence="2 3">
    <name type="scientific">endosymbiont of Lamellibrachia luymesi</name>
    <dbReference type="NCBI Taxonomy" id="2200907"/>
    <lineage>
        <taxon>Bacteria</taxon>
        <taxon>Pseudomonadati</taxon>
        <taxon>Pseudomonadota</taxon>
        <taxon>Gammaproteobacteria</taxon>
        <taxon>sulfur-oxidizing symbionts</taxon>
    </lineage>
</organism>
<protein>
    <recommendedName>
        <fullName evidence="1">HD/PDEase domain-containing protein</fullName>
    </recommendedName>
</protein>
<name>A0A370DTZ6_9GAMM</name>